<protein>
    <submittedName>
        <fullName evidence="2">Uncharacterized protein</fullName>
    </submittedName>
</protein>
<dbReference type="Pfam" id="PF15114">
    <property type="entry name" value="UPF0640"/>
    <property type="match status" value="1"/>
</dbReference>
<dbReference type="PANTHER" id="PTHR35250:SF1">
    <property type="entry name" value="UBIQUINOL-CYTOCHROME-C REDUCTASE COMPLEX ASSEMBLY FACTOR 5"/>
    <property type="match status" value="1"/>
</dbReference>
<dbReference type="EMBL" id="CAJVCH010115498">
    <property type="protein sequence ID" value="CAG7724935.1"/>
    <property type="molecule type" value="Genomic_DNA"/>
</dbReference>
<reference evidence="2" key="1">
    <citation type="submission" date="2021-06" db="EMBL/GenBank/DDBJ databases">
        <authorList>
            <person name="Hodson N. C."/>
            <person name="Mongue J. A."/>
            <person name="Jaron S. K."/>
        </authorList>
    </citation>
    <scope>NUCLEOTIDE SEQUENCE</scope>
</reference>
<dbReference type="InterPro" id="IPR028183">
    <property type="entry name" value="UQCC5"/>
</dbReference>
<dbReference type="PANTHER" id="PTHR35250">
    <property type="entry name" value="SMALL INTEGRAL MEMBRANE PROTEIN 4"/>
    <property type="match status" value="1"/>
</dbReference>
<keyword evidence="3" id="KW-1185">Reference proteome</keyword>
<name>A0A8J2JZK9_9HEXA</name>
<evidence type="ECO:0000313" key="2">
    <source>
        <dbReference type="EMBL" id="CAG7724935.1"/>
    </source>
</evidence>
<keyword evidence="1" id="KW-1133">Transmembrane helix</keyword>
<evidence type="ECO:0000313" key="3">
    <source>
        <dbReference type="Proteomes" id="UP000708208"/>
    </source>
</evidence>
<keyword evidence="1" id="KW-0812">Transmembrane</keyword>
<feature type="transmembrane region" description="Helical" evidence="1">
    <location>
        <begin position="34"/>
        <end position="54"/>
    </location>
</feature>
<keyword evidence="1" id="KW-0472">Membrane</keyword>
<accession>A0A8J2JZK9</accession>
<evidence type="ECO:0000256" key="1">
    <source>
        <dbReference type="SAM" id="Phobius"/>
    </source>
</evidence>
<organism evidence="2 3">
    <name type="scientific">Allacma fusca</name>
    <dbReference type="NCBI Taxonomy" id="39272"/>
    <lineage>
        <taxon>Eukaryota</taxon>
        <taxon>Metazoa</taxon>
        <taxon>Ecdysozoa</taxon>
        <taxon>Arthropoda</taxon>
        <taxon>Hexapoda</taxon>
        <taxon>Collembola</taxon>
        <taxon>Symphypleona</taxon>
        <taxon>Sminthuridae</taxon>
        <taxon>Allacma</taxon>
    </lineage>
</organism>
<gene>
    <name evidence="2" type="ORF">AFUS01_LOCUS13926</name>
</gene>
<dbReference type="OrthoDB" id="5913955at2759"/>
<dbReference type="AlphaFoldDB" id="A0A8J2JZK9"/>
<sequence>MVWCTDRRIERTEELPQEFLNAWPGKRTLGLYRFLPLFFVLGAALEFSMINWQVGEVNFYNTFKKRRAEEIVESIENQGSYPFPPEVLAKLQKSVESKST</sequence>
<proteinExistence type="predicted"/>
<comment type="caution">
    <text evidence="2">The sequence shown here is derived from an EMBL/GenBank/DDBJ whole genome shotgun (WGS) entry which is preliminary data.</text>
</comment>
<dbReference type="Proteomes" id="UP000708208">
    <property type="component" value="Unassembled WGS sequence"/>
</dbReference>